<evidence type="ECO:0000256" key="2">
    <source>
        <dbReference type="SAM" id="Phobius"/>
    </source>
</evidence>
<keyword evidence="2" id="KW-0812">Transmembrane</keyword>
<feature type="transmembrane region" description="Helical" evidence="2">
    <location>
        <begin position="192"/>
        <end position="212"/>
    </location>
</feature>
<feature type="transmembrane region" description="Helical" evidence="2">
    <location>
        <begin position="157"/>
        <end position="180"/>
    </location>
</feature>
<evidence type="ECO:0000313" key="3">
    <source>
        <dbReference type="EMBL" id="MBL0749371.1"/>
    </source>
</evidence>
<sequence>MRSNNPVFNRSEEFNRASSNAYGNQTYAGGGQTYPGYGDTGTDPSQWGTGTPGQVDQGRMTIDSVVQKTAISIALVFATAFATWWWIGDVVDGNVIDQDAAGRAQMLAVVGAGGAFLLSLVNSFKRVISPALVLAFAAAEGVALGAVSKFFDTLYPGVVTQAVLGTFAAFVGTLAAYKFLNIKVGDKFRRGVVAGMFAMVGLGLLSLVLSFFGISTGLYGNGGLGFVFALAGLVLGIFMLILDFDFVEQGVAAGLPERESWRAAFGLTVSLVWIYTNLLRILAIIRGD</sequence>
<feature type="transmembrane region" description="Helical" evidence="2">
    <location>
        <begin position="69"/>
        <end position="87"/>
    </location>
</feature>
<feature type="transmembrane region" description="Helical" evidence="2">
    <location>
        <begin position="263"/>
        <end position="285"/>
    </location>
</feature>
<feature type="region of interest" description="Disordered" evidence="1">
    <location>
        <begin position="33"/>
        <end position="54"/>
    </location>
</feature>
<dbReference type="PIRSF" id="PIRSF009160">
    <property type="entry name" value="UCP009160"/>
    <property type="match status" value="1"/>
</dbReference>
<name>A0ABS1LCF5_9ACTN</name>
<protein>
    <submittedName>
        <fullName evidence="3">Bax inhibitor-1/YccA family protein</fullName>
    </submittedName>
</protein>
<reference evidence="3 4" key="1">
    <citation type="submission" date="2021-01" db="EMBL/GenBank/DDBJ databases">
        <title>Genome seq and assembly of Nocardiodes sp. G10.</title>
        <authorList>
            <person name="Chhetri G."/>
        </authorList>
    </citation>
    <scope>NUCLEOTIDE SEQUENCE [LARGE SCALE GENOMIC DNA]</scope>
    <source>
        <strain evidence="3 4">G10</strain>
    </source>
</reference>
<feature type="transmembrane region" description="Helical" evidence="2">
    <location>
        <begin position="107"/>
        <end position="124"/>
    </location>
</feature>
<organism evidence="3 4">
    <name type="scientific">Nocardioides baculatus</name>
    <dbReference type="NCBI Taxonomy" id="2801337"/>
    <lineage>
        <taxon>Bacteria</taxon>
        <taxon>Bacillati</taxon>
        <taxon>Actinomycetota</taxon>
        <taxon>Actinomycetes</taxon>
        <taxon>Propionibacteriales</taxon>
        <taxon>Nocardioidaceae</taxon>
        <taxon>Nocardioides</taxon>
    </lineage>
</organism>
<feature type="transmembrane region" description="Helical" evidence="2">
    <location>
        <begin position="218"/>
        <end position="242"/>
    </location>
</feature>
<feature type="compositionally biased region" description="Polar residues" evidence="1">
    <location>
        <begin position="42"/>
        <end position="54"/>
    </location>
</feature>
<comment type="caution">
    <text evidence="3">The sequence shown here is derived from an EMBL/GenBank/DDBJ whole genome shotgun (WGS) entry which is preliminary data.</text>
</comment>
<dbReference type="PANTHER" id="PTHR41282:SF1">
    <property type="entry name" value="CONSERVED TRANSMEMBRANE PROTEIN-RELATED"/>
    <property type="match status" value="1"/>
</dbReference>
<keyword evidence="2" id="KW-1133">Transmembrane helix</keyword>
<proteinExistence type="predicted"/>
<dbReference type="Proteomes" id="UP000636918">
    <property type="component" value="Unassembled WGS sequence"/>
</dbReference>
<dbReference type="PANTHER" id="PTHR41282">
    <property type="entry name" value="CONSERVED TRANSMEMBRANE PROTEIN-RELATED"/>
    <property type="match status" value="1"/>
</dbReference>
<keyword evidence="4" id="KW-1185">Reference proteome</keyword>
<dbReference type="Pfam" id="PF12811">
    <property type="entry name" value="BaxI_1"/>
    <property type="match status" value="1"/>
</dbReference>
<dbReference type="EMBL" id="JAERSG010000005">
    <property type="protein sequence ID" value="MBL0749371.1"/>
    <property type="molecule type" value="Genomic_DNA"/>
</dbReference>
<gene>
    <name evidence="3" type="ORF">JI751_17260</name>
</gene>
<accession>A0ABS1LCF5</accession>
<feature type="transmembrane region" description="Helical" evidence="2">
    <location>
        <begin position="131"/>
        <end position="151"/>
    </location>
</feature>
<evidence type="ECO:0000256" key="1">
    <source>
        <dbReference type="SAM" id="MobiDB-lite"/>
    </source>
</evidence>
<evidence type="ECO:0000313" key="4">
    <source>
        <dbReference type="Proteomes" id="UP000636918"/>
    </source>
</evidence>
<keyword evidence="2" id="KW-0472">Membrane</keyword>
<dbReference type="InterPro" id="IPR010539">
    <property type="entry name" value="BaxI_1-like"/>
</dbReference>